<keyword evidence="3 4" id="KW-0597">Phosphoprotein</keyword>
<dbReference type="InterPro" id="IPR003594">
    <property type="entry name" value="HATPase_dom"/>
</dbReference>
<evidence type="ECO:0000259" key="5">
    <source>
        <dbReference type="PROSITE" id="PS50109"/>
    </source>
</evidence>
<dbReference type="InterPro" id="IPR005467">
    <property type="entry name" value="His_kinase_dom"/>
</dbReference>
<dbReference type="Pfam" id="PF08447">
    <property type="entry name" value="PAS_3"/>
    <property type="match status" value="1"/>
</dbReference>
<dbReference type="SUPFAM" id="SSF55785">
    <property type="entry name" value="PYP-like sensor domain (PAS domain)"/>
    <property type="match status" value="2"/>
</dbReference>
<feature type="modified residue" description="4-aspartylphosphate" evidence="4">
    <location>
        <position position="574"/>
    </location>
</feature>
<feature type="domain" description="PAC" evidence="7">
    <location>
        <begin position="204"/>
        <end position="256"/>
    </location>
</feature>
<dbReference type="Gene3D" id="3.40.50.2300">
    <property type="match status" value="1"/>
</dbReference>
<dbReference type="PROSITE" id="PS50113">
    <property type="entry name" value="PAC"/>
    <property type="match status" value="1"/>
</dbReference>
<evidence type="ECO:0000313" key="8">
    <source>
        <dbReference type="EMBL" id="TNJ39408.1"/>
    </source>
</evidence>
<dbReference type="PROSITE" id="PS50109">
    <property type="entry name" value="HIS_KIN"/>
    <property type="match status" value="1"/>
</dbReference>
<dbReference type="InterPro" id="IPR004358">
    <property type="entry name" value="Sig_transdc_His_kin-like_C"/>
</dbReference>
<dbReference type="SUPFAM" id="SSF47384">
    <property type="entry name" value="Homodimeric domain of signal transducing histidine kinase"/>
    <property type="match status" value="1"/>
</dbReference>
<evidence type="ECO:0000313" key="9">
    <source>
        <dbReference type="Proteomes" id="UP000308271"/>
    </source>
</evidence>
<proteinExistence type="predicted"/>
<dbReference type="Pfam" id="PF00072">
    <property type="entry name" value="Response_reg"/>
    <property type="match status" value="1"/>
</dbReference>
<dbReference type="OrthoDB" id="9783713at2"/>
<dbReference type="CDD" id="cd00082">
    <property type="entry name" value="HisKA"/>
    <property type="match status" value="1"/>
</dbReference>
<dbReference type="InterPro" id="IPR036890">
    <property type="entry name" value="HATPase_C_sf"/>
</dbReference>
<dbReference type="SUPFAM" id="SSF55874">
    <property type="entry name" value="ATPase domain of HSP90 chaperone/DNA topoisomerase II/histidine kinase"/>
    <property type="match status" value="1"/>
</dbReference>
<dbReference type="Proteomes" id="UP000308271">
    <property type="component" value="Unassembled WGS sequence"/>
</dbReference>
<dbReference type="SMART" id="SM00448">
    <property type="entry name" value="REC"/>
    <property type="match status" value="1"/>
</dbReference>
<evidence type="ECO:0000259" key="7">
    <source>
        <dbReference type="PROSITE" id="PS50113"/>
    </source>
</evidence>
<dbReference type="InterPro" id="IPR036097">
    <property type="entry name" value="HisK_dim/P_sf"/>
</dbReference>
<dbReference type="Gene3D" id="3.30.450.20">
    <property type="entry name" value="PAS domain"/>
    <property type="match status" value="2"/>
</dbReference>
<name>A0A5C4S8F7_CHLTI</name>
<organism evidence="8 9">
    <name type="scientific">Chlorobaculum thiosulfatiphilum</name>
    <name type="common">Chlorobium limicola f.sp. thiosulfatophilum</name>
    <dbReference type="NCBI Taxonomy" id="115852"/>
    <lineage>
        <taxon>Bacteria</taxon>
        <taxon>Pseudomonadati</taxon>
        <taxon>Chlorobiota</taxon>
        <taxon>Chlorobiia</taxon>
        <taxon>Chlorobiales</taxon>
        <taxon>Chlorobiaceae</taxon>
        <taxon>Chlorobaculum</taxon>
    </lineage>
</organism>
<dbReference type="SUPFAM" id="SSF52172">
    <property type="entry name" value="CheY-like"/>
    <property type="match status" value="1"/>
</dbReference>
<dbReference type="Pfam" id="PF00512">
    <property type="entry name" value="HisKA"/>
    <property type="match status" value="1"/>
</dbReference>
<dbReference type="EMBL" id="VDCH01000006">
    <property type="protein sequence ID" value="TNJ39408.1"/>
    <property type="molecule type" value="Genomic_DNA"/>
</dbReference>
<dbReference type="InterPro" id="IPR013656">
    <property type="entry name" value="PAS_4"/>
</dbReference>
<dbReference type="InterPro" id="IPR001610">
    <property type="entry name" value="PAC"/>
</dbReference>
<dbReference type="CDD" id="cd00130">
    <property type="entry name" value="PAS"/>
    <property type="match status" value="2"/>
</dbReference>
<dbReference type="InterPro" id="IPR003661">
    <property type="entry name" value="HisK_dim/P_dom"/>
</dbReference>
<dbReference type="Gene3D" id="3.30.565.10">
    <property type="entry name" value="Histidine kinase-like ATPase, C-terminal domain"/>
    <property type="match status" value="1"/>
</dbReference>
<evidence type="ECO:0000256" key="4">
    <source>
        <dbReference type="PROSITE-ProRule" id="PRU00169"/>
    </source>
</evidence>
<dbReference type="PROSITE" id="PS50110">
    <property type="entry name" value="RESPONSE_REGULATORY"/>
    <property type="match status" value="1"/>
</dbReference>
<evidence type="ECO:0000259" key="6">
    <source>
        <dbReference type="PROSITE" id="PS50110"/>
    </source>
</evidence>
<gene>
    <name evidence="8" type="ORF">FGF66_04700</name>
</gene>
<dbReference type="GO" id="GO:0000155">
    <property type="term" value="F:phosphorelay sensor kinase activity"/>
    <property type="evidence" value="ECO:0007669"/>
    <property type="project" value="InterPro"/>
</dbReference>
<dbReference type="InterPro" id="IPR001789">
    <property type="entry name" value="Sig_transdc_resp-reg_receiver"/>
</dbReference>
<dbReference type="SMART" id="SM00387">
    <property type="entry name" value="HATPase_c"/>
    <property type="match status" value="1"/>
</dbReference>
<dbReference type="Pfam" id="PF02518">
    <property type="entry name" value="HATPase_c"/>
    <property type="match status" value="1"/>
</dbReference>
<dbReference type="PRINTS" id="PR00344">
    <property type="entry name" value="BCTRLSENSOR"/>
</dbReference>
<protein>
    <recommendedName>
        <fullName evidence="2">histidine kinase</fullName>
        <ecNumber evidence="2">2.7.13.3</ecNumber>
    </recommendedName>
</protein>
<dbReference type="Gene3D" id="2.10.70.100">
    <property type="match status" value="1"/>
</dbReference>
<dbReference type="PANTHER" id="PTHR43065:SF42">
    <property type="entry name" value="TWO-COMPONENT SENSOR PPRA"/>
    <property type="match status" value="1"/>
</dbReference>
<keyword evidence="9" id="KW-1185">Reference proteome</keyword>
<evidence type="ECO:0000256" key="1">
    <source>
        <dbReference type="ARBA" id="ARBA00000085"/>
    </source>
</evidence>
<dbReference type="AlphaFoldDB" id="A0A5C4S8F7"/>
<reference evidence="8 9" key="1">
    <citation type="submission" date="2019-05" db="EMBL/GenBank/DDBJ databases">
        <title>Draft Whole-Genome sequence of the green sulfur bacterium Chlorobaculum thiosulfatiphilum DSM 249.</title>
        <authorList>
            <person name="Meyer T.E."/>
            <person name="Kyndt J.A."/>
        </authorList>
    </citation>
    <scope>NUCLEOTIDE SEQUENCE [LARGE SCALE GENOMIC DNA]</scope>
    <source>
        <strain evidence="8 9">DSM 249</strain>
    </source>
</reference>
<accession>A0A5C4S8F7</accession>
<dbReference type="InterPro" id="IPR035965">
    <property type="entry name" value="PAS-like_dom_sf"/>
</dbReference>
<dbReference type="InterPro" id="IPR000014">
    <property type="entry name" value="PAS"/>
</dbReference>
<dbReference type="InterPro" id="IPR011006">
    <property type="entry name" value="CheY-like_superfamily"/>
</dbReference>
<dbReference type="PANTHER" id="PTHR43065">
    <property type="entry name" value="SENSOR HISTIDINE KINASE"/>
    <property type="match status" value="1"/>
</dbReference>
<comment type="caution">
    <text evidence="8">The sequence shown here is derived from an EMBL/GenBank/DDBJ whole genome shotgun (WGS) entry which is preliminary data.</text>
</comment>
<dbReference type="InterPro" id="IPR000700">
    <property type="entry name" value="PAS-assoc_C"/>
</dbReference>
<dbReference type="SMART" id="SM00086">
    <property type="entry name" value="PAC"/>
    <property type="match status" value="1"/>
</dbReference>
<dbReference type="Gene3D" id="1.10.287.130">
    <property type="match status" value="1"/>
</dbReference>
<feature type="domain" description="Histidine kinase" evidence="5">
    <location>
        <begin position="276"/>
        <end position="502"/>
    </location>
</feature>
<dbReference type="InterPro" id="IPR013655">
    <property type="entry name" value="PAS_fold_3"/>
</dbReference>
<comment type="catalytic activity">
    <reaction evidence="1">
        <text>ATP + protein L-histidine = ADP + protein N-phospho-L-histidine.</text>
        <dbReference type="EC" id="2.7.13.3"/>
    </reaction>
</comment>
<feature type="domain" description="Response regulatory" evidence="6">
    <location>
        <begin position="523"/>
        <end position="639"/>
    </location>
</feature>
<dbReference type="NCBIfam" id="TIGR00229">
    <property type="entry name" value="sensory_box"/>
    <property type="match status" value="1"/>
</dbReference>
<evidence type="ECO:0000256" key="3">
    <source>
        <dbReference type="ARBA" id="ARBA00022553"/>
    </source>
</evidence>
<sequence length="642" mass="71589">MLFKYLDFDLFKDFPEPIFVMAQDGAILAANHVFSSRFESISENIIGRNVFELLAEINAPPEVIANRKNKTEEVLRTGKPLAIDEPMDGQRWRSSIYPVSDADGKIEKLLVLVQNVTEQSTTEAEMKEFRAKMDFALESSHVSVWSFDVDNDILLRTVEHDRIFGYDSLVPNWKFERFLGHIHPDDLPTVMGIYESSMANRSDLNQEFRIRRVDGEVRWINLIGTFRFVKQGESRHIVGIILDVTEKKLAALELEELQTQLQHLQKMEMVGQLAGGIAHDFNNALTAIIGNIELALAKIEPSLSVAKNLRDAHQSAVRSAQLTRQLLGFARKQMRLPKATSLNQEMENLIPMLRPLISEQIECVWMPGEHVPDIFIDPTQLDQLLTNLCVNAKDAIEEAGTGTITISTATAHVEKKDCANGHPCQSPGDYAVLSVTDTGSGIDCAVMPHIFEPFFTTKPVGKGTGLGLSTVYGIVRQNNGYIDCQSAAGKGATFTIFLPKHQEGDVDALIKAAMQSLKPQKKTVLLVEDEPNILDILKLALEDKGYRVIEALDAESALLIAGTRKEKIDLLATDIVLPRMNGIELSKQLQARFPELQLLFMSGFAFENTGSNGKTAKPVNFISKPFTIPDFMNMVRQVMQPK</sequence>
<dbReference type="RefSeq" id="WP_139456537.1">
    <property type="nucleotide sequence ID" value="NZ_VDCH01000006.1"/>
</dbReference>
<dbReference type="SMART" id="SM00388">
    <property type="entry name" value="HisKA"/>
    <property type="match status" value="1"/>
</dbReference>
<dbReference type="Pfam" id="PF08448">
    <property type="entry name" value="PAS_4"/>
    <property type="match status" value="1"/>
</dbReference>
<dbReference type="EC" id="2.7.13.3" evidence="2"/>
<evidence type="ECO:0000256" key="2">
    <source>
        <dbReference type="ARBA" id="ARBA00012438"/>
    </source>
</evidence>